<dbReference type="OrthoDB" id="341486at2759"/>
<comment type="caution">
    <text evidence="3">The sequence shown here is derived from an EMBL/GenBank/DDBJ whole genome shotgun (WGS) entry which is preliminary data.</text>
</comment>
<dbReference type="EMBL" id="LUCM01008748">
    <property type="protein sequence ID" value="KAA0187953.1"/>
    <property type="molecule type" value="Genomic_DNA"/>
</dbReference>
<feature type="chain" id="PRO_5034213456" evidence="2">
    <location>
        <begin position="22"/>
        <end position="286"/>
    </location>
</feature>
<feature type="region of interest" description="Disordered" evidence="1">
    <location>
        <begin position="187"/>
        <end position="208"/>
    </location>
</feature>
<dbReference type="AlphaFoldDB" id="A0A8E0RU05"/>
<reference evidence="3" key="1">
    <citation type="submission" date="2019-05" db="EMBL/GenBank/DDBJ databases">
        <title>Annotation for the trematode Fasciolopsis buski.</title>
        <authorList>
            <person name="Choi Y.-J."/>
        </authorList>
    </citation>
    <scope>NUCLEOTIDE SEQUENCE</scope>
    <source>
        <strain evidence="3">HT</strain>
        <tissue evidence="3">Whole worm</tissue>
    </source>
</reference>
<dbReference type="InterPro" id="IPR036322">
    <property type="entry name" value="WD40_repeat_dom_sf"/>
</dbReference>
<dbReference type="SUPFAM" id="SSF50978">
    <property type="entry name" value="WD40 repeat-like"/>
    <property type="match status" value="1"/>
</dbReference>
<proteinExistence type="predicted"/>
<keyword evidence="2" id="KW-0732">Signal</keyword>
<gene>
    <name evidence="3" type="ORF">FBUS_10129</name>
</gene>
<evidence type="ECO:0000256" key="1">
    <source>
        <dbReference type="SAM" id="MobiDB-lite"/>
    </source>
</evidence>
<feature type="signal peptide" evidence="2">
    <location>
        <begin position="1"/>
        <end position="21"/>
    </location>
</feature>
<organism evidence="3 4">
    <name type="scientific">Fasciolopsis buskii</name>
    <dbReference type="NCBI Taxonomy" id="27845"/>
    <lineage>
        <taxon>Eukaryota</taxon>
        <taxon>Metazoa</taxon>
        <taxon>Spiralia</taxon>
        <taxon>Lophotrochozoa</taxon>
        <taxon>Platyhelminthes</taxon>
        <taxon>Trematoda</taxon>
        <taxon>Digenea</taxon>
        <taxon>Plagiorchiida</taxon>
        <taxon>Echinostomata</taxon>
        <taxon>Echinostomatoidea</taxon>
        <taxon>Fasciolidae</taxon>
        <taxon>Fasciolopsis</taxon>
    </lineage>
</organism>
<accession>A0A8E0RU05</accession>
<evidence type="ECO:0000313" key="4">
    <source>
        <dbReference type="Proteomes" id="UP000728185"/>
    </source>
</evidence>
<evidence type="ECO:0000313" key="3">
    <source>
        <dbReference type="EMBL" id="KAA0187953.1"/>
    </source>
</evidence>
<keyword evidence="4" id="KW-1185">Reference proteome</keyword>
<protein>
    <submittedName>
        <fullName evidence="3">Uncharacterized protein</fullName>
    </submittedName>
</protein>
<dbReference type="Proteomes" id="UP000728185">
    <property type="component" value="Unassembled WGS sequence"/>
</dbReference>
<name>A0A8E0RU05_9TREM</name>
<evidence type="ECO:0000256" key="2">
    <source>
        <dbReference type="SAM" id="SignalP"/>
    </source>
</evidence>
<sequence length="286" mass="32217">MCVDIAIILVRCVCSIACVHGTSLRLGQYLRLIVEFGFSFSLQVYTFTESSDVCQIKWSPLRQAWLGVLTTDSSAVKLYDTFPMYLQTLDESEQFSFERFVFPSGRPYCPLLAFSWHPSLPNCLLTLDRDGCIDIAELIERPAVAWSPEQALLWSHSGQWTACDPWSLKSSRSVQYFGLTQPINSTTAVGEHHHGPSEQPVADDLADPTQAASIRRRSSVVVDLQQHLANDIGTVMRRRAELGYGMGLDPEVYINVLGETTSLGTMWRWIKCILLPRMYQSIAKLF</sequence>